<evidence type="ECO:0000256" key="1">
    <source>
        <dbReference type="ARBA" id="ARBA00022618"/>
    </source>
</evidence>
<keyword evidence="5 7" id="KW-0802">TPR repeat</keyword>
<keyword evidence="6" id="KW-0131">Cell cycle</keyword>
<dbReference type="InterPro" id="IPR011990">
    <property type="entry name" value="TPR-like_helical_dom_sf"/>
</dbReference>
<protein>
    <recommendedName>
        <fullName evidence="8">Cdc23 domain-containing protein</fullName>
    </recommendedName>
</protein>
<dbReference type="PANTHER" id="PTHR12558">
    <property type="entry name" value="CELL DIVISION CYCLE 16,23,27"/>
    <property type="match status" value="1"/>
</dbReference>
<accession>A0AAD3T3R7</accession>
<dbReference type="AlphaFoldDB" id="A0AAD3T3R7"/>
<dbReference type="GO" id="GO:0051301">
    <property type="term" value="P:cell division"/>
    <property type="evidence" value="ECO:0007669"/>
    <property type="project" value="UniProtKB-KW"/>
</dbReference>
<dbReference type="SUPFAM" id="SSF81901">
    <property type="entry name" value="HCP-like"/>
    <property type="match status" value="1"/>
</dbReference>
<keyword evidence="2" id="KW-0677">Repeat</keyword>
<dbReference type="SMART" id="SM00028">
    <property type="entry name" value="TPR"/>
    <property type="match status" value="6"/>
</dbReference>
<sequence>MDSKEGCRNELRAAIRQLSDRCLYSASKWASEQLVGIEQDPAKFTPSHTRFQRGSSSIRRRFRTSGVISTPDAGVSYVSAPVPEDDDDAIDGDFYLLAKSYFDCKEYRRAAHVLRDQTGQRAVFLRCYALYLAGEKRKEEEMIEVEGPLGKSDAVNRELVSLERELSTLWKKGTIDPFGLYLYGLVLKEKGSENHARAILLESVNSYPWNWSAWSELQSLCTTIEILNGLNLNSHWMKDFFLASSYHELRMHKESLEKYEHLQRIFSFSNYIQAQIAKVRYNLREFDQVEIIFEELLRNDPYRVEDMDMYSNVLYSKECCSALSYLAHRVFLTDKYRPESCCIIGNYYSLKGQHEKSIVYFQRALKLNKKYLSAWTLMGHEYLEIKNTPAAVDAYRRAVDINLGDYRAWYGLGQAYEMMVMPLYALYYYRKSVLLQPNDARLWNAMAHCYESDQLHMLEEAIKCYKRSANCQDAEAIAINKLAKLYNKLGKQAEAAFYYKKDLERMEDEDREGPNMTDALLFLARYYRDQKRFEEAEIYCTRLMDYPGPEKETAKRQNFISNTVQQKSLGATRMLMPPSVHHYRTAVGKDYYKAREGEGGDLTFKRVFRDELIVRYTRLRTRKKKERTPLLVGSFTLLVSAVLFPYLARWPECAIESGIAPSCETTTLALGVETHLQDKSYWTNGFFPNHPQHQRGQVTTQGPTSVQTKQ</sequence>
<dbReference type="Pfam" id="PF04049">
    <property type="entry name" value="ANAPC8"/>
    <property type="match status" value="1"/>
</dbReference>
<dbReference type="InterPro" id="IPR019734">
    <property type="entry name" value="TPR_rpt"/>
</dbReference>
<gene>
    <name evidence="9" type="ORF">Nepgr_023822</name>
</gene>
<dbReference type="PANTHER" id="PTHR12558:SF10">
    <property type="entry name" value="CELL DIVISION CYCLE PROTEIN 23 HOMOLOG"/>
    <property type="match status" value="1"/>
</dbReference>
<dbReference type="Proteomes" id="UP001279734">
    <property type="component" value="Unassembled WGS sequence"/>
</dbReference>
<keyword evidence="1" id="KW-0132">Cell division</keyword>
<dbReference type="GO" id="GO:0031145">
    <property type="term" value="P:anaphase-promoting complex-dependent catabolic process"/>
    <property type="evidence" value="ECO:0007669"/>
    <property type="project" value="TreeGrafter"/>
</dbReference>
<feature type="repeat" description="TPR" evidence="7">
    <location>
        <begin position="372"/>
        <end position="405"/>
    </location>
</feature>
<evidence type="ECO:0000313" key="10">
    <source>
        <dbReference type="Proteomes" id="UP001279734"/>
    </source>
</evidence>
<dbReference type="InterPro" id="IPR007192">
    <property type="entry name" value="APC8"/>
</dbReference>
<keyword evidence="10" id="KW-1185">Reference proteome</keyword>
<dbReference type="GO" id="GO:0045842">
    <property type="term" value="P:positive regulation of mitotic metaphase/anaphase transition"/>
    <property type="evidence" value="ECO:0007669"/>
    <property type="project" value="TreeGrafter"/>
</dbReference>
<feature type="repeat" description="TPR" evidence="7">
    <location>
        <begin position="406"/>
        <end position="439"/>
    </location>
</feature>
<keyword evidence="3" id="KW-0498">Mitosis</keyword>
<evidence type="ECO:0000256" key="5">
    <source>
        <dbReference type="ARBA" id="ARBA00022803"/>
    </source>
</evidence>
<comment type="caution">
    <text evidence="9">The sequence shown here is derived from an EMBL/GenBank/DDBJ whole genome shotgun (WGS) entry which is preliminary data.</text>
</comment>
<dbReference type="Pfam" id="PF13181">
    <property type="entry name" value="TPR_8"/>
    <property type="match status" value="2"/>
</dbReference>
<dbReference type="SUPFAM" id="SSF48452">
    <property type="entry name" value="TPR-like"/>
    <property type="match status" value="1"/>
</dbReference>
<evidence type="ECO:0000256" key="3">
    <source>
        <dbReference type="ARBA" id="ARBA00022776"/>
    </source>
</evidence>
<evidence type="ECO:0000256" key="7">
    <source>
        <dbReference type="PROSITE-ProRule" id="PRU00339"/>
    </source>
</evidence>
<proteinExistence type="predicted"/>
<evidence type="ECO:0000256" key="6">
    <source>
        <dbReference type="ARBA" id="ARBA00023306"/>
    </source>
</evidence>
<keyword evidence="4" id="KW-0833">Ubl conjugation pathway</keyword>
<organism evidence="9 10">
    <name type="scientific">Nepenthes gracilis</name>
    <name type="common">Slender pitcher plant</name>
    <dbReference type="NCBI Taxonomy" id="150966"/>
    <lineage>
        <taxon>Eukaryota</taxon>
        <taxon>Viridiplantae</taxon>
        <taxon>Streptophyta</taxon>
        <taxon>Embryophyta</taxon>
        <taxon>Tracheophyta</taxon>
        <taxon>Spermatophyta</taxon>
        <taxon>Magnoliopsida</taxon>
        <taxon>eudicotyledons</taxon>
        <taxon>Gunneridae</taxon>
        <taxon>Pentapetalae</taxon>
        <taxon>Caryophyllales</taxon>
        <taxon>Nepenthaceae</taxon>
        <taxon>Nepenthes</taxon>
    </lineage>
</organism>
<dbReference type="PROSITE" id="PS50005">
    <property type="entry name" value="TPR"/>
    <property type="match status" value="3"/>
</dbReference>
<feature type="domain" description="Cdc23" evidence="8">
    <location>
        <begin position="7"/>
        <end position="277"/>
    </location>
</feature>
<feature type="repeat" description="TPR" evidence="7">
    <location>
        <begin position="338"/>
        <end position="371"/>
    </location>
</feature>
<dbReference type="GO" id="GO:0005680">
    <property type="term" value="C:anaphase-promoting complex"/>
    <property type="evidence" value="ECO:0007669"/>
    <property type="project" value="InterPro"/>
</dbReference>
<dbReference type="EMBL" id="BSYO01000024">
    <property type="protein sequence ID" value="GMH21979.1"/>
    <property type="molecule type" value="Genomic_DNA"/>
</dbReference>
<reference evidence="9" key="1">
    <citation type="submission" date="2023-05" db="EMBL/GenBank/DDBJ databases">
        <title>Nepenthes gracilis genome sequencing.</title>
        <authorList>
            <person name="Fukushima K."/>
        </authorList>
    </citation>
    <scope>NUCLEOTIDE SEQUENCE</scope>
    <source>
        <strain evidence="9">SING2019-196</strain>
    </source>
</reference>
<evidence type="ECO:0000256" key="2">
    <source>
        <dbReference type="ARBA" id="ARBA00022737"/>
    </source>
</evidence>
<evidence type="ECO:0000313" key="9">
    <source>
        <dbReference type="EMBL" id="GMH21979.1"/>
    </source>
</evidence>
<evidence type="ECO:0000259" key="8">
    <source>
        <dbReference type="Pfam" id="PF04049"/>
    </source>
</evidence>
<dbReference type="GO" id="GO:0016567">
    <property type="term" value="P:protein ubiquitination"/>
    <property type="evidence" value="ECO:0007669"/>
    <property type="project" value="TreeGrafter"/>
</dbReference>
<evidence type="ECO:0000256" key="4">
    <source>
        <dbReference type="ARBA" id="ARBA00022786"/>
    </source>
</evidence>
<name>A0AAD3T3R7_NEPGR</name>
<dbReference type="Gene3D" id="1.25.40.10">
    <property type="entry name" value="Tetratricopeptide repeat domain"/>
    <property type="match status" value="2"/>
</dbReference>